<sequence>MWRILALLLLILVAAAVVVTLWRAARHEARAEASHPPEGRLLDVDGNKVHAVVRGSGPDLVLIHGSSGNLRDFTHRLTERLAPHFRVIAFDRPGLGYSDRIDRNGASIVQQARLLSLAAEQLGAETPIVLGHSYGGAVALAWAVHHPDRIAGLVPLSAASHPWDTPLDPYYRLTSHRWLGPLAIPLITAWVDENRVMRAMREVFAPQAPPEGYAAHFGPGLTLRRKSLRANALQRAGLLGEIEALHRRYPGIAVPTEILHGDADTTVGLDIHARPLVRAIPGATLTVLDGIGHMPHHAAQDDVMDALHRVAERAGLR</sequence>
<dbReference type="InterPro" id="IPR000073">
    <property type="entry name" value="AB_hydrolase_1"/>
</dbReference>
<evidence type="ECO:0000313" key="2">
    <source>
        <dbReference type="EMBL" id="SEO27534.1"/>
    </source>
</evidence>
<keyword evidence="3" id="KW-1185">Reference proteome</keyword>
<dbReference type="EMBL" id="FODS01000003">
    <property type="protein sequence ID" value="SEO27534.1"/>
    <property type="molecule type" value="Genomic_DNA"/>
</dbReference>
<dbReference type="PRINTS" id="PR00111">
    <property type="entry name" value="ABHYDROLASE"/>
</dbReference>
<dbReference type="Gene3D" id="3.40.50.1820">
    <property type="entry name" value="alpha/beta hydrolase"/>
    <property type="match status" value="1"/>
</dbReference>
<gene>
    <name evidence="2" type="ORF">SAMN04490248_103121</name>
</gene>
<dbReference type="OrthoDB" id="9815441at2"/>
<dbReference type="PRINTS" id="PR00412">
    <property type="entry name" value="EPOXHYDRLASE"/>
</dbReference>
<dbReference type="PANTHER" id="PTHR43798:SF33">
    <property type="entry name" value="HYDROLASE, PUTATIVE (AFU_ORTHOLOGUE AFUA_2G14860)-RELATED"/>
    <property type="match status" value="1"/>
</dbReference>
<name>A0A1H8ND43_9RHOB</name>
<proteinExistence type="predicted"/>
<dbReference type="RefSeq" id="WP_093115916.1">
    <property type="nucleotide sequence ID" value="NZ_FODS01000003.1"/>
</dbReference>
<protein>
    <submittedName>
        <fullName evidence="2">Pimeloyl-ACP methyl ester carboxylesterase</fullName>
    </submittedName>
</protein>
<accession>A0A1H8ND43</accession>
<dbReference type="AlphaFoldDB" id="A0A1H8ND43"/>
<reference evidence="2 3" key="1">
    <citation type="submission" date="2016-10" db="EMBL/GenBank/DDBJ databases">
        <authorList>
            <person name="de Groot N.N."/>
        </authorList>
    </citation>
    <scope>NUCLEOTIDE SEQUENCE [LARGE SCALE GENOMIC DNA]</scope>
    <source>
        <strain evidence="2 3">DSM 27842</strain>
    </source>
</reference>
<feature type="domain" description="AB hydrolase-1" evidence="1">
    <location>
        <begin position="60"/>
        <end position="296"/>
    </location>
</feature>
<dbReference type="STRING" id="569882.SAMN04490248_103121"/>
<dbReference type="InterPro" id="IPR050266">
    <property type="entry name" value="AB_hydrolase_sf"/>
</dbReference>
<evidence type="ECO:0000313" key="3">
    <source>
        <dbReference type="Proteomes" id="UP000198893"/>
    </source>
</evidence>
<dbReference type="InterPro" id="IPR000639">
    <property type="entry name" value="Epox_hydrolase-like"/>
</dbReference>
<evidence type="ECO:0000259" key="1">
    <source>
        <dbReference type="Pfam" id="PF00561"/>
    </source>
</evidence>
<organism evidence="2 3">
    <name type="scientific">Salinihabitans flavidus</name>
    <dbReference type="NCBI Taxonomy" id="569882"/>
    <lineage>
        <taxon>Bacteria</taxon>
        <taxon>Pseudomonadati</taxon>
        <taxon>Pseudomonadota</taxon>
        <taxon>Alphaproteobacteria</taxon>
        <taxon>Rhodobacterales</taxon>
        <taxon>Roseobacteraceae</taxon>
        <taxon>Salinihabitans</taxon>
    </lineage>
</organism>
<dbReference type="Proteomes" id="UP000198893">
    <property type="component" value="Unassembled WGS sequence"/>
</dbReference>
<dbReference type="InterPro" id="IPR029058">
    <property type="entry name" value="AB_hydrolase_fold"/>
</dbReference>
<dbReference type="Pfam" id="PF00561">
    <property type="entry name" value="Abhydrolase_1"/>
    <property type="match status" value="1"/>
</dbReference>
<dbReference type="GO" id="GO:0003824">
    <property type="term" value="F:catalytic activity"/>
    <property type="evidence" value="ECO:0007669"/>
    <property type="project" value="InterPro"/>
</dbReference>
<dbReference type="SUPFAM" id="SSF53474">
    <property type="entry name" value="alpha/beta-Hydrolases"/>
    <property type="match status" value="1"/>
</dbReference>
<dbReference type="GO" id="GO:0016020">
    <property type="term" value="C:membrane"/>
    <property type="evidence" value="ECO:0007669"/>
    <property type="project" value="TreeGrafter"/>
</dbReference>
<dbReference type="PANTHER" id="PTHR43798">
    <property type="entry name" value="MONOACYLGLYCEROL LIPASE"/>
    <property type="match status" value="1"/>
</dbReference>